<evidence type="ECO:0000313" key="2">
    <source>
        <dbReference type="Proteomes" id="UP001497680"/>
    </source>
</evidence>
<gene>
    <name evidence="1" type="ORF">F4821DRAFT_190581</name>
</gene>
<comment type="caution">
    <text evidence="1">The sequence shown here is derived from an EMBL/GenBank/DDBJ whole genome shotgun (WGS) entry which is preliminary data.</text>
</comment>
<keyword evidence="2" id="KW-1185">Reference proteome</keyword>
<dbReference type="Proteomes" id="UP001497680">
    <property type="component" value="Unassembled WGS sequence"/>
</dbReference>
<protein>
    <submittedName>
        <fullName evidence="1">von Willebrand factor type A domain-containing protein</fullName>
    </submittedName>
</protein>
<dbReference type="EMBL" id="MU394349">
    <property type="protein sequence ID" value="KAI6083641.1"/>
    <property type="molecule type" value="Genomic_DNA"/>
</dbReference>
<name>A0ACC0CT22_9PEZI</name>
<sequence>MSVFTAGIVWDPREPLPPELQSSTGTRHALFSSLTQRHVNLPARLSVPSDESLSHTPANGASILPQKMLPDGVIKESSRTLLPPTSISIEGRIIHDTASITVSQAFWNNADISIPKASYVFPLPSGCTVTSFSCRVGKDKVLRAKAKPKMEANEAFQQAIVLGHTTALLEQNTPEIFTASLGNIPPDTRLEAKLTYITLLKHQFSDERNVSTLSIPTAIANRYGNAPADITVSGSQGVPRTFTLQIEVLEARERLEIKSESHQILLDRGMNKRQPSKWEALAENSHEPTTEVAVVKLDPKVNFLHEDFVLTIKSDTSKMMTQPHAWLESHPTLENQNALMITIPSSFMAEERLSTRGEILFLVDRSGSMRDKIGAVKSSLRFFLKGIPLGRTFNIWSFGSFHVKLWSRSKTYSAESLHTAMNYVETRFNSDMGGTELLPALTALLQGRDSSCPCDIVILTDGEVWRLDETLALVQKTRIDSKGALRFFSLGIGAHVSHALVQGIASRGGGYSEVIPKASLGGWEDRLVAMLKAALTSHESTLDVKLNGETYRGFLTSPSDIGTLNLFQRNRIFVLSTSDSSLDQLTSVTIESLDSDGHQVHTAIGITRLQNQDAALNNLAARAVLDELEHSITGISIAPYGQASRSSSRMRLDETQAVDLACRFSLLSKWTSLFLQQENTRSEAERESFQTIITVSHVGGDSDLLQSRGTSRFITKWNRLRPSNESQSAFPPHDDLFDYLTTPRASTNDRYVIQLPLPPRPVSSNSTPSRHTPLSGEWPKKRGRPKSHYHKHAAAFQSQVRPCQMSSNLQKEFVGKLLAYQNFDGSIGVSVQSLLVPSLAEAAREIQEYAVNESGAVRSLAALLAYTVIVVLSLERDFQDCEGLWDLMRTKAVGYISTQVSDEKKKDKLMEFTKGLLTSHGFALSKSGADSDEAVDDPQGPGDRTKPTLVHIAPID</sequence>
<proteinExistence type="predicted"/>
<reference evidence="1 2" key="1">
    <citation type="journal article" date="2022" name="New Phytol.">
        <title>Ecological generalism drives hyperdiversity of secondary metabolite gene clusters in xylarialean endophytes.</title>
        <authorList>
            <person name="Franco M.E.E."/>
            <person name="Wisecaver J.H."/>
            <person name="Arnold A.E."/>
            <person name="Ju Y.M."/>
            <person name="Slot J.C."/>
            <person name="Ahrendt S."/>
            <person name="Moore L.P."/>
            <person name="Eastman K.E."/>
            <person name="Scott K."/>
            <person name="Konkel Z."/>
            <person name="Mondo S.J."/>
            <person name="Kuo A."/>
            <person name="Hayes R.D."/>
            <person name="Haridas S."/>
            <person name="Andreopoulos B."/>
            <person name="Riley R."/>
            <person name="LaButti K."/>
            <person name="Pangilinan J."/>
            <person name="Lipzen A."/>
            <person name="Amirebrahimi M."/>
            <person name="Yan J."/>
            <person name="Adam C."/>
            <person name="Keymanesh K."/>
            <person name="Ng V."/>
            <person name="Louie K."/>
            <person name="Northen T."/>
            <person name="Drula E."/>
            <person name="Henrissat B."/>
            <person name="Hsieh H.M."/>
            <person name="Youens-Clark K."/>
            <person name="Lutzoni F."/>
            <person name="Miadlikowska J."/>
            <person name="Eastwood D.C."/>
            <person name="Hamelin R.C."/>
            <person name="Grigoriev I.V."/>
            <person name="U'Ren J.M."/>
        </authorList>
    </citation>
    <scope>NUCLEOTIDE SEQUENCE [LARGE SCALE GENOMIC DNA]</scope>
    <source>
        <strain evidence="1 2">ER1909</strain>
    </source>
</reference>
<accession>A0ACC0CT22</accession>
<evidence type="ECO:0000313" key="1">
    <source>
        <dbReference type="EMBL" id="KAI6083641.1"/>
    </source>
</evidence>
<organism evidence="1 2">
    <name type="scientific">Hypoxylon rubiginosum</name>
    <dbReference type="NCBI Taxonomy" id="110542"/>
    <lineage>
        <taxon>Eukaryota</taxon>
        <taxon>Fungi</taxon>
        <taxon>Dikarya</taxon>
        <taxon>Ascomycota</taxon>
        <taxon>Pezizomycotina</taxon>
        <taxon>Sordariomycetes</taxon>
        <taxon>Xylariomycetidae</taxon>
        <taxon>Xylariales</taxon>
        <taxon>Hypoxylaceae</taxon>
        <taxon>Hypoxylon</taxon>
    </lineage>
</organism>